<dbReference type="AlphaFoldDB" id="A0A9K3DD93"/>
<feature type="non-terminal residue" evidence="2">
    <location>
        <position position="1"/>
    </location>
</feature>
<reference evidence="2 3" key="1">
    <citation type="journal article" date="2018" name="PLoS ONE">
        <title>The draft genome of Kipferlia bialata reveals reductive genome evolution in fornicate parasites.</title>
        <authorList>
            <person name="Tanifuji G."/>
            <person name="Takabayashi S."/>
            <person name="Kume K."/>
            <person name="Takagi M."/>
            <person name="Nakayama T."/>
            <person name="Kamikawa R."/>
            <person name="Inagaki Y."/>
            <person name="Hashimoto T."/>
        </authorList>
    </citation>
    <scope>NUCLEOTIDE SEQUENCE [LARGE SCALE GENOMIC DNA]</scope>
    <source>
        <strain evidence="2">NY0173</strain>
    </source>
</reference>
<feature type="non-terminal residue" evidence="2">
    <location>
        <position position="51"/>
    </location>
</feature>
<dbReference type="Proteomes" id="UP000265618">
    <property type="component" value="Unassembled WGS sequence"/>
</dbReference>
<keyword evidence="3" id="KW-1185">Reference proteome</keyword>
<name>A0A9K3DD93_9EUKA</name>
<proteinExistence type="predicted"/>
<feature type="compositionally biased region" description="Polar residues" evidence="1">
    <location>
        <begin position="23"/>
        <end position="38"/>
    </location>
</feature>
<evidence type="ECO:0000256" key="1">
    <source>
        <dbReference type="SAM" id="MobiDB-lite"/>
    </source>
</evidence>
<protein>
    <submittedName>
        <fullName evidence="2">Uncharacterized protein</fullName>
    </submittedName>
</protein>
<gene>
    <name evidence="2" type="ORF">KIPB_016702</name>
</gene>
<comment type="caution">
    <text evidence="2">The sequence shown here is derived from an EMBL/GenBank/DDBJ whole genome shotgun (WGS) entry which is preliminary data.</text>
</comment>
<sequence>AHLPQGLMHSVSRSYSRPDPTNRALNRSFSDRYTTSFDDSSRNPLRGSGSS</sequence>
<evidence type="ECO:0000313" key="2">
    <source>
        <dbReference type="EMBL" id="GIQ92752.1"/>
    </source>
</evidence>
<evidence type="ECO:0000313" key="3">
    <source>
        <dbReference type="Proteomes" id="UP000265618"/>
    </source>
</evidence>
<organism evidence="2 3">
    <name type="scientific">Kipferlia bialata</name>
    <dbReference type="NCBI Taxonomy" id="797122"/>
    <lineage>
        <taxon>Eukaryota</taxon>
        <taxon>Metamonada</taxon>
        <taxon>Carpediemonas-like organisms</taxon>
        <taxon>Kipferlia</taxon>
    </lineage>
</organism>
<feature type="region of interest" description="Disordered" evidence="1">
    <location>
        <begin position="1"/>
        <end position="51"/>
    </location>
</feature>
<dbReference type="EMBL" id="BDIP01010455">
    <property type="protein sequence ID" value="GIQ92752.1"/>
    <property type="molecule type" value="Genomic_DNA"/>
</dbReference>
<accession>A0A9K3DD93</accession>